<dbReference type="OrthoDB" id="1930084at2759"/>
<evidence type="ECO:0000256" key="1">
    <source>
        <dbReference type="ARBA" id="ARBA00013081"/>
    </source>
</evidence>
<dbReference type="Gene3D" id="3.60.21.10">
    <property type="match status" value="1"/>
</dbReference>
<keyword evidence="2" id="KW-0479">Metal-binding</keyword>
<dbReference type="InterPro" id="IPR006186">
    <property type="entry name" value="Ser/Thr-sp_prot-phosphatase"/>
</dbReference>
<evidence type="ECO:0000259" key="5">
    <source>
        <dbReference type="SMART" id="SM00156"/>
    </source>
</evidence>
<evidence type="ECO:0000313" key="7">
    <source>
        <dbReference type="Proteomes" id="UP000634136"/>
    </source>
</evidence>
<dbReference type="EMBL" id="JAAIUW010000013">
    <property type="protein sequence ID" value="KAF7804178.1"/>
    <property type="molecule type" value="Genomic_DNA"/>
</dbReference>
<gene>
    <name evidence="6" type="ORF">G2W53_043289</name>
</gene>
<accession>A0A834SKI2</accession>
<evidence type="ECO:0000256" key="3">
    <source>
        <dbReference type="ARBA" id="ARBA00022801"/>
    </source>
</evidence>
<dbReference type="GO" id="GO:0004722">
    <property type="term" value="F:protein serine/threonine phosphatase activity"/>
    <property type="evidence" value="ECO:0007669"/>
    <property type="project" value="UniProtKB-EC"/>
</dbReference>
<keyword evidence="3" id="KW-0378">Hydrolase</keyword>
<protein>
    <recommendedName>
        <fullName evidence="1">protein-serine/threonine phosphatase</fullName>
        <ecNumber evidence="1">3.1.3.16</ecNumber>
    </recommendedName>
</protein>
<evidence type="ECO:0000313" key="6">
    <source>
        <dbReference type="EMBL" id="KAF7804178.1"/>
    </source>
</evidence>
<evidence type="ECO:0000256" key="4">
    <source>
        <dbReference type="ARBA" id="ARBA00023211"/>
    </source>
</evidence>
<proteinExistence type="predicted"/>
<organism evidence="6 7">
    <name type="scientific">Senna tora</name>
    <dbReference type="NCBI Taxonomy" id="362788"/>
    <lineage>
        <taxon>Eukaryota</taxon>
        <taxon>Viridiplantae</taxon>
        <taxon>Streptophyta</taxon>
        <taxon>Embryophyta</taxon>
        <taxon>Tracheophyta</taxon>
        <taxon>Spermatophyta</taxon>
        <taxon>Magnoliopsida</taxon>
        <taxon>eudicotyledons</taxon>
        <taxon>Gunneridae</taxon>
        <taxon>Pentapetalae</taxon>
        <taxon>rosids</taxon>
        <taxon>fabids</taxon>
        <taxon>Fabales</taxon>
        <taxon>Fabaceae</taxon>
        <taxon>Caesalpinioideae</taxon>
        <taxon>Cassia clade</taxon>
        <taxon>Senna</taxon>
    </lineage>
</organism>
<dbReference type="PRINTS" id="PR00114">
    <property type="entry name" value="STPHPHTASE"/>
</dbReference>
<comment type="caution">
    <text evidence="6">The sequence shown here is derived from an EMBL/GenBank/DDBJ whole genome shotgun (WGS) entry which is preliminary data.</text>
</comment>
<sequence length="132" mass="14737">MGVNSLPSESSNDLDEQISQLMQCKPLSEQQVKVLCEKAKEILMDESNVQPVKSPVTICGDIHGQFHDLAELFRIGGKCPDTNYLFMGDYVDRGYYSVETVTVLNLWIFSRGNWQDLLNSSGGFLVAKQSSI</sequence>
<dbReference type="InterPro" id="IPR047129">
    <property type="entry name" value="PPA2-like"/>
</dbReference>
<keyword evidence="7" id="KW-1185">Reference proteome</keyword>
<keyword evidence="4" id="KW-0464">Manganese</keyword>
<evidence type="ECO:0000256" key="2">
    <source>
        <dbReference type="ARBA" id="ARBA00022723"/>
    </source>
</evidence>
<dbReference type="InterPro" id="IPR029052">
    <property type="entry name" value="Metallo-depent_PP-like"/>
</dbReference>
<dbReference type="Pfam" id="PF00149">
    <property type="entry name" value="Metallophos"/>
    <property type="match status" value="1"/>
</dbReference>
<dbReference type="InterPro" id="IPR004843">
    <property type="entry name" value="Calcineurin-like_PHP"/>
</dbReference>
<dbReference type="SMART" id="SM00156">
    <property type="entry name" value="PP2Ac"/>
    <property type="match status" value="1"/>
</dbReference>
<dbReference type="SUPFAM" id="SSF56300">
    <property type="entry name" value="Metallo-dependent phosphatases"/>
    <property type="match status" value="1"/>
</dbReference>
<dbReference type="EC" id="3.1.3.16" evidence="1"/>
<dbReference type="AlphaFoldDB" id="A0A834SKI2"/>
<reference evidence="6" key="1">
    <citation type="submission" date="2020-09" db="EMBL/GenBank/DDBJ databases">
        <title>Genome-Enabled Discovery of Anthraquinone Biosynthesis in Senna tora.</title>
        <authorList>
            <person name="Kang S.-H."/>
            <person name="Pandey R.P."/>
            <person name="Lee C.-M."/>
            <person name="Sim J.-S."/>
            <person name="Jeong J.-T."/>
            <person name="Choi B.-S."/>
            <person name="Jung M."/>
            <person name="Ginzburg D."/>
            <person name="Zhao K."/>
            <person name="Won S.Y."/>
            <person name="Oh T.-J."/>
            <person name="Yu Y."/>
            <person name="Kim N.-H."/>
            <person name="Lee O.R."/>
            <person name="Lee T.-H."/>
            <person name="Bashyal P."/>
            <person name="Kim T.-S."/>
            <person name="Lee W.-H."/>
            <person name="Kawkins C."/>
            <person name="Kim C.-K."/>
            <person name="Kim J.S."/>
            <person name="Ahn B.O."/>
            <person name="Rhee S.Y."/>
            <person name="Sohng J.K."/>
        </authorList>
    </citation>
    <scope>NUCLEOTIDE SEQUENCE</scope>
    <source>
        <tissue evidence="6">Leaf</tissue>
    </source>
</reference>
<name>A0A834SKI2_9FABA</name>
<dbReference type="Proteomes" id="UP000634136">
    <property type="component" value="Unassembled WGS sequence"/>
</dbReference>
<dbReference type="PANTHER" id="PTHR45619">
    <property type="entry name" value="SERINE/THREONINE-PROTEIN PHOSPHATASE PP2A-RELATED"/>
    <property type="match status" value="1"/>
</dbReference>
<feature type="domain" description="Serine/threonine specific protein phosphatases" evidence="5">
    <location>
        <begin position="27"/>
        <end position="132"/>
    </location>
</feature>
<dbReference type="GO" id="GO:0046872">
    <property type="term" value="F:metal ion binding"/>
    <property type="evidence" value="ECO:0007669"/>
    <property type="project" value="UniProtKB-KW"/>
</dbReference>